<dbReference type="RefSeq" id="XP_033569254.1">
    <property type="nucleotide sequence ID" value="XM_033728636.1"/>
</dbReference>
<dbReference type="EMBL" id="MU003724">
    <property type="protein sequence ID" value="KAF2802290.1"/>
    <property type="molecule type" value="Genomic_DNA"/>
</dbReference>
<accession>A0A6A6Y0W6</accession>
<evidence type="ECO:0000313" key="4">
    <source>
        <dbReference type="RefSeq" id="XP_033569254.1"/>
    </source>
</evidence>
<keyword evidence="3" id="KW-1185">Reference proteome</keyword>
<evidence type="ECO:0000313" key="2">
    <source>
        <dbReference type="EMBL" id="KAF2802290.1"/>
    </source>
</evidence>
<dbReference type="Proteomes" id="UP000504636">
    <property type="component" value="Unplaced"/>
</dbReference>
<reference evidence="4" key="2">
    <citation type="submission" date="2020-04" db="EMBL/GenBank/DDBJ databases">
        <authorList>
            <consortium name="NCBI Genome Project"/>
        </authorList>
    </citation>
    <scope>NUCLEOTIDE SEQUENCE</scope>
    <source>
        <strain evidence="4">CBS 304.34</strain>
    </source>
</reference>
<dbReference type="PANTHER" id="PTHR38795:SF1">
    <property type="entry name" value="DUF6604 DOMAIN-CONTAINING PROTEIN"/>
    <property type="match status" value="1"/>
</dbReference>
<organism evidence="2">
    <name type="scientific">Mytilinidion resinicola</name>
    <dbReference type="NCBI Taxonomy" id="574789"/>
    <lineage>
        <taxon>Eukaryota</taxon>
        <taxon>Fungi</taxon>
        <taxon>Dikarya</taxon>
        <taxon>Ascomycota</taxon>
        <taxon>Pezizomycotina</taxon>
        <taxon>Dothideomycetes</taxon>
        <taxon>Pleosporomycetidae</taxon>
        <taxon>Mytilinidiales</taxon>
        <taxon>Mytilinidiaceae</taxon>
        <taxon>Mytilinidion</taxon>
    </lineage>
</organism>
<dbReference type="PANTHER" id="PTHR38795">
    <property type="entry name" value="DUF6604 DOMAIN-CONTAINING PROTEIN"/>
    <property type="match status" value="1"/>
</dbReference>
<dbReference type="AlphaFoldDB" id="A0A6A6Y0W6"/>
<proteinExistence type="predicted"/>
<evidence type="ECO:0000313" key="3">
    <source>
        <dbReference type="Proteomes" id="UP000504636"/>
    </source>
</evidence>
<dbReference type="GeneID" id="54469529"/>
<dbReference type="OrthoDB" id="3646957at2759"/>
<gene>
    <name evidence="2 4" type="ORF">BDZ99DRAFT_576986</name>
</gene>
<feature type="domain" description="DUF6604" evidence="1">
    <location>
        <begin position="20"/>
        <end position="163"/>
    </location>
</feature>
<protein>
    <recommendedName>
        <fullName evidence="1">DUF6604 domain-containing protein</fullName>
    </recommendedName>
</protein>
<reference evidence="2 4" key="1">
    <citation type="journal article" date="2020" name="Stud. Mycol.">
        <title>101 Dothideomycetes genomes: a test case for predicting lifestyles and emergence of pathogens.</title>
        <authorList>
            <person name="Haridas S."/>
            <person name="Albert R."/>
            <person name="Binder M."/>
            <person name="Bloem J."/>
            <person name="Labutti K."/>
            <person name="Salamov A."/>
            <person name="Andreopoulos B."/>
            <person name="Baker S."/>
            <person name="Barry K."/>
            <person name="Bills G."/>
            <person name="Bluhm B."/>
            <person name="Cannon C."/>
            <person name="Castanera R."/>
            <person name="Culley D."/>
            <person name="Daum C."/>
            <person name="Ezra D."/>
            <person name="Gonzalez J."/>
            <person name="Henrissat B."/>
            <person name="Kuo A."/>
            <person name="Liang C."/>
            <person name="Lipzen A."/>
            <person name="Lutzoni F."/>
            <person name="Magnuson J."/>
            <person name="Mondo S."/>
            <person name="Nolan M."/>
            <person name="Ohm R."/>
            <person name="Pangilinan J."/>
            <person name="Park H.-J."/>
            <person name="Ramirez L."/>
            <person name="Alfaro M."/>
            <person name="Sun H."/>
            <person name="Tritt A."/>
            <person name="Yoshinaga Y."/>
            <person name="Zwiers L.-H."/>
            <person name="Turgeon B."/>
            <person name="Goodwin S."/>
            <person name="Spatafora J."/>
            <person name="Crous P."/>
            <person name="Grigoriev I."/>
        </authorList>
    </citation>
    <scope>NUCLEOTIDE SEQUENCE</scope>
    <source>
        <strain evidence="2 4">CBS 304.34</strain>
    </source>
</reference>
<dbReference type="Pfam" id="PF20253">
    <property type="entry name" value="DUF6604"/>
    <property type="match status" value="1"/>
</dbReference>
<reference evidence="4" key="3">
    <citation type="submission" date="2025-04" db="UniProtKB">
        <authorList>
            <consortium name="RefSeq"/>
        </authorList>
    </citation>
    <scope>IDENTIFICATION</scope>
    <source>
        <strain evidence="4">CBS 304.34</strain>
    </source>
</reference>
<sequence length="329" mass="37054">MSPKETYGELYCVVSSGLGNSTKNLSHVYFTSVLERVRDDLHNHQKHISADSTSIEDVPTIPEPDKSLAILPGQTSVTHMDELVELDDVHPDTASAVAAEEEMTVDLDSERQFVIDLFLDDLMEVRVYLRGIWAMYTERRITVVTASLVTNFAIDILKKAVVDLHEDMSQLIVPPIIDCWSQLCKEAGVSVDLSPPEKSAQLPSLLVAADRMYIQVLVHHPNAFLVPTLLKEMGRLGEHRPDASFLLEDQLTEWLSVSTASDVKEEWNHFALQILIDIHDVLKMSIEDPFADPTTVMENTLTSIEDFTYRDNVLGVWKHTEPTLKSSWD</sequence>
<dbReference type="InterPro" id="IPR046539">
    <property type="entry name" value="DUF6604"/>
</dbReference>
<evidence type="ECO:0000259" key="1">
    <source>
        <dbReference type="Pfam" id="PF20253"/>
    </source>
</evidence>
<name>A0A6A6Y0W6_9PEZI</name>